<organism evidence="10">
    <name type="scientific">Enterobius vermicularis</name>
    <name type="common">Human pinworm</name>
    <dbReference type="NCBI Taxonomy" id="51028"/>
    <lineage>
        <taxon>Eukaryota</taxon>
        <taxon>Metazoa</taxon>
        <taxon>Ecdysozoa</taxon>
        <taxon>Nematoda</taxon>
        <taxon>Chromadorea</taxon>
        <taxon>Rhabditida</taxon>
        <taxon>Spirurina</taxon>
        <taxon>Oxyuridomorpha</taxon>
        <taxon>Oxyuroidea</taxon>
        <taxon>Oxyuridae</taxon>
        <taxon>Enterobius</taxon>
    </lineage>
</organism>
<reference evidence="10" key="1">
    <citation type="submission" date="2016-04" db="UniProtKB">
        <authorList>
            <consortium name="WormBaseParasite"/>
        </authorList>
    </citation>
    <scope>IDENTIFICATION</scope>
</reference>
<comment type="similarity">
    <text evidence="2">Belongs to the mitochondrion-specific ribosomal protein mL50 family.</text>
</comment>
<dbReference type="OrthoDB" id="9939609at2759"/>
<evidence type="ECO:0000256" key="2">
    <source>
        <dbReference type="ARBA" id="ARBA00008860"/>
    </source>
</evidence>
<evidence type="ECO:0000313" key="8">
    <source>
        <dbReference type="EMBL" id="VDD87883.1"/>
    </source>
</evidence>
<dbReference type="PANTHER" id="PTHR31542">
    <property type="entry name" value="39A RIBOSOMAL PROTEIN L50, MITOCHONDRIAL"/>
    <property type="match status" value="1"/>
</dbReference>
<dbReference type="STRING" id="51028.A0A0N4V088"/>
<dbReference type="Pfam" id="PF10501">
    <property type="entry name" value="Ribosomal_L50"/>
    <property type="match status" value="1"/>
</dbReference>
<evidence type="ECO:0000256" key="4">
    <source>
        <dbReference type="ARBA" id="ARBA00023128"/>
    </source>
</evidence>
<accession>A0A0N4V088</accession>
<evidence type="ECO:0000313" key="9">
    <source>
        <dbReference type="Proteomes" id="UP000274131"/>
    </source>
</evidence>
<sequence>MHRSAVRCLRVRNLIPFLKKNPDPEGGKVLSKAEQEKLKSFMSIIRKEKAKDVPIYTETLAVEEASAIEKKIDMDSIRARGFFLLLKYRFNYNPPNDLEQNIESTLKQIDSAVVSSYKDIAQIDLQKDLKLKFKLLEALGHLYNHWVPNPELHRIETVADVINFYKTPVSNLTVYAQMARDKSGSIPENLHIIEHPFRFHPEDKDAYHGGITAFPGRGGEVYGLRNKRLYRQFQPKEHWFDYEDQSFDYTRVDKDMPWDPAIAQRMDRFPYKRYNLKTKKFRDVRPERNAVVS</sequence>
<evidence type="ECO:0000256" key="7">
    <source>
        <dbReference type="ARBA" id="ARBA00035398"/>
    </source>
</evidence>
<evidence type="ECO:0000256" key="6">
    <source>
        <dbReference type="ARBA" id="ARBA00035183"/>
    </source>
</evidence>
<name>A0A0N4V088_ENTVE</name>
<comment type="subcellular location">
    <subcellularLocation>
        <location evidence="1">Mitochondrion</location>
    </subcellularLocation>
</comment>
<reference evidence="8 9" key="2">
    <citation type="submission" date="2018-10" db="EMBL/GenBank/DDBJ databases">
        <authorList>
            <consortium name="Pathogen Informatics"/>
        </authorList>
    </citation>
    <scope>NUCLEOTIDE SEQUENCE [LARGE SCALE GENOMIC DNA]</scope>
</reference>
<keyword evidence="9" id="KW-1185">Reference proteome</keyword>
<evidence type="ECO:0000313" key="10">
    <source>
        <dbReference type="WBParaSite" id="EVEC_0000331801-mRNA-1"/>
    </source>
</evidence>
<dbReference type="EMBL" id="UXUI01007492">
    <property type="protein sequence ID" value="VDD87883.1"/>
    <property type="molecule type" value="Genomic_DNA"/>
</dbReference>
<evidence type="ECO:0000256" key="3">
    <source>
        <dbReference type="ARBA" id="ARBA00022980"/>
    </source>
</evidence>
<dbReference type="InterPro" id="IPR018305">
    <property type="entry name" value="Ribosomal_m50"/>
</dbReference>
<dbReference type="PANTHER" id="PTHR31542:SF1">
    <property type="entry name" value="LARGE RIBOSOMAL SUBUNIT PROTEIN ML50"/>
    <property type="match status" value="1"/>
</dbReference>
<keyword evidence="3" id="KW-0689">Ribosomal protein</keyword>
<keyword evidence="4" id="KW-0496">Mitochondrion</keyword>
<keyword evidence="5" id="KW-0687">Ribonucleoprotein</keyword>
<evidence type="ECO:0000256" key="1">
    <source>
        <dbReference type="ARBA" id="ARBA00004173"/>
    </source>
</evidence>
<evidence type="ECO:0000256" key="5">
    <source>
        <dbReference type="ARBA" id="ARBA00023274"/>
    </source>
</evidence>
<dbReference type="WBParaSite" id="EVEC_0000331801-mRNA-1">
    <property type="protein sequence ID" value="EVEC_0000331801-mRNA-1"/>
    <property type="gene ID" value="EVEC_0000331801"/>
</dbReference>
<proteinExistence type="inferred from homology"/>
<dbReference type="Proteomes" id="UP000274131">
    <property type="component" value="Unassembled WGS sequence"/>
</dbReference>
<protein>
    <recommendedName>
        <fullName evidence="6">Large ribosomal subunit protein mL50</fullName>
    </recommendedName>
    <alternativeName>
        <fullName evidence="7">39S ribosomal protein L50, mitochondrial</fullName>
    </alternativeName>
</protein>
<dbReference type="AlphaFoldDB" id="A0A0N4V088"/>
<gene>
    <name evidence="8" type="ORF">EVEC_LOCUS3026</name>
</gene>
<dbReference type="GO" id="GO:0005762">
    <property type="term" value="C:mitochondrial large ribosomal subunit"/>
    <property type="evidence" value="ECO:0007669"/>
    <property type="project" value="TreeGrafter"/>
</dbReference>